<proteinExistence type="predicted"/>
<accession>A0A8T2QQD9</accession>
<name>A0A8T2QQD9_CERRI</name>
<dbReference type="EMBL" id="CM035438">
    <property type="protein sequence ID" value="KAH7285814.1"/>
    <property type="molecule type" value="Genomic_DNA"/>
</dbReference>
<evidence type="ECO:0000313" key="2">
    <source>
        <dbReference type="Proteomes" id="UP000825935"/>
    </source>
</evidence>
<comment type="caution">
    <text evidence="1">The sequence shown here is derived from an EMBL/GenBank/DDBJ whole genome shotgun (WGS) entry which is preliminary data.</text>
</comment>
<dbReference type="AlphaFoldDB" id="A0A8T2QQD9"/>
<reference evidence="1" key="1">
    <citation type="submission" date="2021-08" db="EMBL/GenBank/DDBJ databases">
        <title>WGS assembly of Ceratopteris richardii.</title>
        <authorList>
            <person name="Marchant D.B."/>
            <person name="Chen G."/>
            <person name="Jenkins J."/>
            <person name="Shu S."/>
            <person name="Leebens-Mack J."/>
            <person name="Grimwood J."/>
            <person name="Schmutz J."/>
            <person name="Soltis P."/>
            <person name="Soltis D."/>
            <person name="Chen Z.-H."/>
        </authorList>
    </citation>
    <scope>NUCLEOTIDE SEQUENCE</scope>
    <source>
        <strain evidence="1">Whitten #5841</strain>
        <tissue evidence="1">Leaf</tissue>
    </source>
</reference>
<dbReference type="Proteomes" id="UP000825935">
    <property type="component" value="Chromosome 33"/>
</dbReference>
<protein>
    <submittedName>
        <fullName evidence="1">Uncharacterized protein</fullName>
    </submittedName>
</protein>
<keyword evidence="2" id="KW-1185">Reference proteome</keyword>
<evidence type="ECO:0000313" key="1">
    <source>
        <dbReference type="EMBL" id="KAH7285814.1"/>
    </source>
</evidence>
<sequence length="80" mass="9253">MDFIVKIYSDDLLLTGEFCFTNEQIFILHSVCNSQVSSKKQDLKHSQQCPLERRSLLSRLYVEKRTTESNNSGCFDIVFG</sequence>
<organism evidence="1 2">
    <name type="scientific">Ceratopteris richardii</name>
    <name type="common">Triangle waterfern</name>
    <dbReference type="NCBI Taxonomy" id="49495"/>
    <lineage>
        <taxon>Eukaryota</taxon>
        <taxon>Viridiplantae</taxon>
        <taxon>Streptophyta</taxon>
        <taxon>Embryophyta</taxon>
        <taxon>Tracheophyta</taxon>
        <taxon>Polypodiopsida</taxon>
        <taxon>Polypodiidae</taxon>
        <taxon>Polypodiales</taxon>
        <taxon>Pteridineae</taxon>
        <taxon>Pteridaceae</taxon>
        <taxon>Parkerioideae</taxon>
        <taxon>Ceratopteris</taxon>
    </lineage>
</organism>
<gene>
    <name evidence="1" type="ORF">KP509_33G047200</name>
</gene>